<evidence type="ECO:0000313" key="5">
    <source>
        <dbReference type="Proteomes" id="UP000029736"/>
    </source>
</evidence>
<dbReference type="EMBL" id="JPOS01000075">
    <property type="protein sequence ID" value="KGE86666.1"/>
    <property type="molecule type" value="Genomic_DNA"/>
</dbReference>
<dbReference type="STRING" id="1524460.IX84_19440"/>
<dbReference type="InterPro" id="IPR011659">
    <property type="entry name" value="WD40"/>
</dbReference>
<dbReference type="RefSeq" id="WP_044224143.1">
    <property type="nucleotide sequence ID" value="NZ_JBKAGJ010000016.1"/>
</dbReference>
<feature type="signal peptide" evidence="2">
    <location>
        <begin position="1"/>
        <end position="22"/>
    </location>
</feature>
<feature type="compositionally biased region" description="Polar residues" evidence="1">
    <location>
        <begin position="711"/>
        <end position="722"/>
    </location>
</feature>
<gene>
    <name evidence="4" type="ORF">IX84_19440</name>
</gene>
<dbReference type="InterPro" id="IPR007730">
    <property type="entry name" value="SPOR-like_dom"/>
</dbReference>
<reference evidence="4 5" key="1">
    <citation type="journal article" date="2014" name="Int. J. Syst. Evol. Microbiol.">
        <title>Phaeodactylibacter xiamenensis gen. nov., sp. nov., a member of the family Saprospiraceae isolated from the marine alga Phaeodactylum tricornutum.</title>
        <authorList>
            <person name="Chen Z.Jr."/>
            <person name="Lei X."/>
            <person name="Lai Q."/>
            <person name="Li Y."/>
            <person name="Zhang B."/>
            <person name="Zhang J."/>
            <person name="Zhang H."/>
            <person name="Yang L."/>
            <person name="Zheng W."/>
            <person name="Tian Y."/>
            <person name="Yu Z."/>
            <person name="Xu H.Jr."/>
            <person name="Zheng T."/>
        </authorList>
    </citation>
    <scope>NUCLEOTIDE SEQUENCE [LARGE SCALE GENOMIC DNA]</scope>
    <source>
        <strain evidence="4 5">KD52</strain>
    </source>
</reference>
<dbReference type="AlphaFoldDB" id="A0A098S3P4"/>
<sequence>MKLLLNALTAAFLLTAILPAEAQLGRANKDYELGAFNLAVRSYLELLEKRPANYEAMVKLADSYRYLNQMEEARSWFEKVIREHRLEGEQMFQYAQVLKALGSYEKAEQWFLAYARANKDDQERGNHFAQSCRFARNQIGQSSSYLVSNEFINSNASDFAPTFYGDQVVFSSARNNRQQPGASWTGRSNNQLYMARLGGNGFLEAEVPLQSRMRENFVNLGPLTYGPELREVVYTKNNFIDGTRHMPTGGLELSMAMSPINQNGEWTEEMPFPYNGSGFSTGWPNISPDGNTLYFASDRPDGFGGFDIYVSYRMGNTWSAPENLGPVVNSPGDEISPFHDGDYLYFSSNYHQGMGGYDIFRAEQANGRYARIFHLGNLINSSRDDYGFIYDGFRNLGYMVSNRPGGRGHEDIYKVFKSADNIVLKVRNASDGTPIPYATIDFINCGEGLFKADSRGQYSFQAVEGLDCEIVVRADGYSDAVFRVSTLGLRQNREHDIMLAKQGEQYGGQVLNYQSRMPVAGVQVTATNLATNTSMEAQTDANGEYALALSPNSAYSVRYSRPGFRDINRNINTNEGNDRSILGVISILPTDSAPAAPMQPGIDTRPGTQAEGPEDALPTTSGFSVQVAALSKPGLDQFSELTSIGQVYSKVENGVYKIRVGVFSTRAQADQALKSIKTEGYKEAFIVTEQGTGQSIRPKGYDAPGTGFTPRGNTPPQSYNQNPPARAAEARPATGDYMIQLAAYQDIRWFDPATVRGLGEIRQSRRDDGLTVMYLSGYTTMEQAIRAWQQVKSNGYNTAYVVRDTNGSLEKVYP</sequence>
<evidence type="ECO:0000313" key="4">
    <source>
        <dbReference type="EMBL" id="KGE86666.1"/>
    </source>
</evidence>
<feature type="region of interest" description="Disordered" evidence="1">
    <location>
        <begin position="693"/>
        <end position="730"/>
    </location>
</feature>
<dbReference type="SUPFAM" id="SSF110997">
    <property type="entry name" value="Sporulation related repeat"/>
    <property type="match status" value="1"/>
</dbReference>
<evidence type="ECO:0000256" key="2">
    <source>
        <dbReference type="SAM" id="SignalP"/>
    </source>
</evidence>
<dbReference type="GO" id="GO:0042834">
    <property type="term" value="F:peptidoglycan binding"/>
    <property type="evidence" value="ECO:0007669"/>
    <property type="project" value="InterPro"/>
</dbReference>
<feature type="region of interest" description="Disordered" evidence="1">
    <location>
        <begin position="593"/>
        <end position="617"/>
    </location>
</feature>
<accession>A0A098S3P4</accession>
<dbReference type="SUPFAM" id="SSF48452">
    <property type="entry name" value="TPR-like"/>
    <property type="match status" value="1"/>
</dbReference>
<dbReference type="SUPFAM" id="SSF49464">
    <property type="entry name" value="Carboxypeptidase regulatory domain-like"/>
    <property type="match status" value="1"/>
</dbReference>
<evidence type="ECO:0000256" key="1">
    <source>
        <dbReference type="SAM" id="MobiDB-lite"/>
    </source>
</evidence>
<protein>
    <recommendedName>
        <fullName evidence="3">SPOR domain-containing protein</fullName>
    </recommendedName>
</protein>
<keyword evidence="5" id="KW-1185">Reference proteome</keyword>
<dbReference type="InterPro" id="IPR008969">
    <property type="entry name" value="CarboxyPept-like_regulatory"/>
</dbReference>
<dbReference type="Pfam" id="PF07676">
    <property type="entry name" value="PD40"/>
    <property type="match status" value="2"/>
</dbReference>
<evidence type="ECO:0000259" key="3">
    <source>
        <dbReference type="Pfam" id="PF05036"/>
    </source>
</evidence>
<name>A0A098S3P4_9BACT</name>
<dbReference type="Gene3D" id="1.25.40.10">
    <property type="entry name" value="Tetratricopeptide repeat domain"/>
    <property type="match status" value="1"/>
</dbReference>
<keyword evidence="2" id="KW-0732">Signal</keyword>
<proteinExistence type="predicted"/>
<dbReference type="Gene3D" id="2.60.40.1120">
    <property type="entry name" value="Carboxypeptidase-like, regulatory domain"/>
    <property type="match status" value="1"/>
</dbReference>
<organism evidence="4 5">
    <name type="scientific">Phaeodactylibacter xiamenensis</name>
    <dbReference type="NCBI Taxonomy" id="1524460"/>
    <lineage>
        <taxon>Bacteria</taxon>
        <taxon>Pseudomonadati</taxon>
        <taxon>Bacteroidota</taxon>
        <taxon>Saprospiria</taxon>
        <taxon>Saprospirales</taxon>
        <taxon>Haliscomenobacteraceae</taxon>
        <taxon>Phaeodactylibacter</taxon>
    </lineage>
</organism>
<dbReference type="InterPro" id="IPR036680">
    <property type="entry name" value="SPOR-like_sf"/>
</dbReference>
<feature type="domain" description="SPOR" evidence="3">
    <location>
        <begin position="621"/>
        <end position="688"/>
    </location>
</feature>
<dbReference type="Proteomes" id="UP000029736">
    <property type="component" value="Unassembled WGS sequence"/>
</dbReference>
<dbReference type="Gene3D" id="2.120.10.30">
    <property type="entry name" value="TolB, C-terminal domain"/>
    <property type="match status" value="1"/>
</dbReference>
<dbReference type="Gene3D" id="3.30.70.1070">
    <property type="entry name" value="Sporulation related repeat"/>
    <property type="match status" value="1"/>
</dbReference>
<comment type="caution">
    <text evidence="4">The sequence shown here is derived from an EMBL/GenBank/DDBJ whole genome shotgun (WGS) entry which is preliminary data.</text>
</comment>
<dbReference type="InterPro" id="IPR011990">
    <property type="entry name" value="TPR-like_helical_dom_sf"/>
</dbReference>
<dbReference type="Pfam" id="PF13620">
    <property type="entry name" value="CarboxypepD_reg"/>
    <property type="match status" value="1"/>
</dbReference>
<feature type="chain" id="PRO_5001939751" description="SPOR domain-containing protein" evidence="2">
    <location>
        <begin position="23"/>
        <end position="814"/>
    </location>
</feature>
<dbReference type="Pfam" id="PF13432">
    <property type="entry name" value="TPR_16"/>
    <property type="match status" value="1"/>
</dbReference>
<dbReference type="InterPro" id="IPR011042">
    <property type="entry name" value="6-blade_b-propeller_TolB-like"/>
</dbReference>
<dbReference type="SUPFAM" id="SSF82171">
    <property type="entry name" value="DPP6 N-terminal domain-like"/>
    <property type="match status" value="1"/>
</dbReference>
<dbReference type="Pfam" id="PF05036">
    <property type="entry name" value="SPOR"/>
    <property type="match status" value="1"/>
</dbReference>
<dbReference type="OrthoDB" id="9809364at2"/>